<proteinExistence type="predicted"/>
<comment type="caution">
    <text evidence="1">The sequence shown here is derived from an EMBL/GenBank/DDBJ whole genome shotgun (WGS) entry which is preliminary data.</text>
</comment>
<evidence type="ECO:0000313" key="2">
    <source>
        <dbReference type="Proteomes" id="UP001174909"/>
    </source>
</evidence>
<dbReference type="PANTHER" id="PTHR31591:SF1">
    <property type="entry name" value="UPF0613 PROTEIN PB24D3.06C"/>
    <property type="match status" value="1"/>
</dbReference>
<accession>A0AA35SHX5</accession>
<organism evidence="1 2">
    <name type="scientific">Geodia barretti</name>
    <name type="common">Barrett's horny sponge</name>
    <dbReference type="NCBI Taxonomy" id="519541"/>
    <lineage>
        <taxon>Eukaryota</taxon>
        <taxon>Metazoa</taxon>
        <taxon>Porifera</taxon>
        <taxon>Demospongiae</taxon>
        <taxon>Heteroscleromorpha</taxon>
        <taxon>Tetractinellida</taxon>
        <taxon>Astrophorina</taxon>
        <taxon>Geodiidae</taxon>
        <taxon>Geodia</taxon>
    </lineage>
</organism>
<dbReference type="SUPFAM" id="SSF53474">
    <property type="entry name" value="alpha/beta-Hydrolases"/>
    <property type="match status" value="1"/>
</dbReference>
<dbReference type="InterPro" id="IPR029058">
    <property type="entry name" value="AB_hydrolase_fold"/>
</dbReference>
<protein>
    <submittedName>
        <fullName evidence="1">UPF0613 protein PB24D3.06c</fullName>
    </submittedName>
</protein>
<dbReference type="Proteomes" id="UP001174909">
    <property type="component" value="Unassembled WGS sequence"/>
</dbReference>
<dbReference type="AlphaFoldDB" id="A0AA35SHX5"/>
<dbReference type="PANTHER" id="PTHR31591">
    <property type="entry name" value="UPF0613 PROTEIN PB24D3.06C"/>
    <property type="match status" value="1"/>
</dbReference>
<dbReference type="Pfam" id="PF08538">
    <property type="entry name" value="DUF1749"/>
    <property type="match status" value="1"/>
</dbReference>
<sequence length="284" mass="31395">MVDGKLVRVCEENPNLVAFVTYGAGREVCKNALVLIAGLTEGFLALAYTEALSRALLGEDYSVVMVNLSSSWSQFGFKSLSTDCRELEKHVSFLKTRFGFGKIVLLGHSTGAQDVVYFLRHGKPATTSLVNAVILHSGVSDREFMATEQYVSPMKEEAERLKSDGKGEGLLSNRLFGAPITANRLLSLSGRLTEDDMFSTDLTEEELNPILKSVKIPIQLCFSENDEAVPDISAQKKFAERMVTILKKYSSHVECNYFAGNHGLSKPDLYEPFVECVVRFISTL</sequence>
<dbReference type="EMBL" id="CASHTH010002432">
    <property type="protein sequence ID" value="CAI8029749.1"/>
    <property type="molecule type" value="Genomic_DNA"/>
</dbReference>
<dbReference type="InterPro" id="IPR013744">
    <property type="entry name" value="SidJ"/>
</dbReference>
<name>A0AA35SHX5_GEOBA</name>
<evidence type="ECO:0000313" key="1">
    <source>
        <dbReference type="EMBL" id="CAI8029749.1"/>
    </source>
</evidence>
<keyword evidence="2" id="KW-1185">Reference proteome</keyword>
<reference evidence="1" key="1">
    <citation type="submission" date="2023-03" db="EMBL/GenBank/DDBJ databases">
        <authorList>
            <person name="Steffen K."/>
            <person name="Cardenas P."/>
        </authorList>
    </citation>
    <scope>NUCLEOTIDE SEQUENCE</scope>
</reference>
<dbReference type="Gene3D" id="3.40.50.1820">
    <property type="entry name" value="alpha/beta hydrolase"/>
    <property type="match status" value="1"/>
</dbReference>
<gene>
    <name evidence="1" type="ORF">GBAR_LOCUS16874</name>
</gene>